<evidence type="ECO:0000313" key="3">
    <source>
        <dbReference type="Proteomes" id="UP000034112"/>
    </source>
</evidence>
<reference evidence="3" key="1">
    <citation type="journal article" date="2015" name="Genome Announc.">
        <title>Draft whole-genome sequence of the biocontrol agent Trichoderma harzianum T6776.</title>
        <authorList>
            <person name="Baroncelli R."/>
            <person name="Piaggeschi G."/>
            <person name="Fiorini L."/>
            <person name="Bertolini E."/>
            <person name="Zapparata A."/>
            <person name="Pe M.E."/>
            <person name="Sarrocco S."/>
            <person name="Vannacci G."/>
        </authorList>
    </citation>
    <scope>NUCLEOTIDE SEQUENCE [LARGE SCALE GENOMIC DNA]</scope>
    <source>
        <strain evidence="3">T6776</strain>
    </source>
</reference>
<proteinExistence type="predicted"/>
<dbReference type="OrthoDB" id="10262413at2759"/>
<dbReference type="GO" id="GO:0005737">
    <property type="term" value="C:cytoplasm"/>
    <property type="evidence" value="ECO:0007669"/>
    <property type="project" value="TreeGrafter"/>
</dbReference>
<dbReference type="InterPro" id="IPR001509">
    <property type="entry name" value="Epimerase_deHydtase"/>
</dbReference>
<dbReference type="Pfam" id="PF01370">
    <property type="entry name" value="Epimerase"/>
    <property type="match status" value="1"/>
</dbReference>
<dbReference type="PANTHER" id="PTHR48079:SF5">
    <property type="entry name" value="DEPENDENT EPIMERASE_DEHYDRATASE, PUTATIVE (AFU_ORTHOLOGUE AFUA_7G00180)-RELATED"/>
    <property type="match status" value="1"/>
</dbReference>
<gene>
    <name evidence="2" type="ORF">THAR02_05723</name>
</gene>
<sequence length="318" mass="34191">MPQVQRKTIFITGASGYIGSKITELVIADGFIVRGLSRSEKNDDKLRAIGAEPVRGSIDSFDVLTVESAKADIVIHLVDTWMAHFNEDYSAVVQDNNLAIDAIVKGIQGTMKPLIVASGSAIVKPDPEHNETDETSPLNIDGINRRYESEQYALDQESKGVRVYSIRLAPYVYGHGGSGIALFMQLALQRGTSVYVGDGSRRTSTVHVNDAAHLFLLVAKQTPSSSIYNCTSDDYVRVGDLAKAMAKALGIPVKSVTEEEATEQLGPAFGKFISLENIASNAKAVRELGWKPKEVGVLEDIAVGSYVAVAKSLKSGSS</sequence>
<dbReference type="InterPro" id="IPR051783">
    <property type="entry name" value="NAD(P)-dependent_oxidoreduct"/>
</dbReference>
<evidence type="ECO:0000313" key="2">
    <source>
        <dbReference type="EMBL" id="KKP02176.1"/>
    </source>
</evidence>
<dbReference type="SUPFAM" id="SSF51735">
    <property type="entry name" value="NAD(P)-binding Rossmann-fold domains"/>
    <property type="match status" value="1"/>
</dbReference>
<dbReference type="Proteomes" id="UP000034112">
    <property type="component" value="Unassembled WGS sequence"/>
</dbReference>
<evidence type="ECO:0000259" key="1">
    <source>
        <dbReference type="Pfam" id="PF01370"/>
    </source>
</evidence>
<dbReference type="GO" id="GO:0004029">
    <property type="term" value="F:aldehyde dehydrogenase (NAD+) activity"/>
    <property type="evidence" value="ECO:0007669"/>
    <property type="project" value="TreeGrafter"/>
</dbReference>
<dbReference type="OMA" id="YPGDGTQ"/>
<dbReference type="EMBL" id="JOKZ01000162">
    <property type="protein sequence ID" value="KKP02176.1"/>
    <property type="molecule type" value="Genomic_DNA"/>
</dbReference>
<feature type="domain" description="NAD-dependent epimerase/dehydratase" evidence="1">
    <location>
        <begin position="9"/>
        <end position="230"/>
    </location>
</feature>
<dbReference type="AlphaFoldDB" id="A0A0F9XAJ1"/>
<name>A0A0F9XAJ1_TRIHA</name>
<dbReference type="Gene3D" id="3.40.50.720">
    <property type="entry name" value="NAD(P)-binding Rossmann-like Domain"/>
    <property type="match status" value="1"/>
</dbReference>
<accession>A0A0F9XAJ1</accession>
<dbReference type="PANTHER" id="PTHR48079">
    <property type="entry name" value="PROTEIN YEEZ"/>
    <property type="match status" value="1"/>
</dbReference>
<protein>
    <submittedName>
        <fullName evidence="2">Alcohol dehydrogenase</fullName>
    </submittedName>
</protein>
<dbReference type="InterPro" id="IPR036291">
    <property type="entry name" value="NAD(P)-bd_dom_sf"/>
</dbReference>
<organism evidence="2 3">
    <name type="scientific">Trichoderma harzianum</name>
    <name type="common">Hypocrea lixii</name>
    <dbReference type="NCBI Taxonomy" id="5544"/>
    <lineage>
        <taxon>Eukaryota</taxon>
        <taxon>Fungi</taxon>
        <taxon>Dikarya</taxon>
        <taxon>Ascomycota</taxon>
        <taxon>Pezizomycotina</taxon>
        <taxon>Sordariomycetes</taxon>
        <taxon>Hypocreomycetidae</taxon>
        <taxon>Hypocreales</taxon>
        <taxon>Hypocreaceae</taxon>
        <taxon>Trichoderma</taxon>
    </lineage>
</organism>
<comment type="caution">
    <text evidence="2">The sequence shown here is derived from an EMBL/GenBank/DDBJ whole genome shotgun (WGS) entry which is preliminary data.</text>
</comment>